<evidence type="ECO:0000256" key="3">
    <source>
        <dbReference type="ARBA" id="ARBA00022679"/>
    </source>
</evidence>
<dbReference type="RefSeq" id="XP_031553758.1">
    <property type="nucleotide sequence ID" value="XM_031697898.1"/>
</dbReference>
<feature type="binding site" evidence="8">
    <location>
        <position position="47"/>
    </location>
    <ligand>
        <name>ATP</name>
        <dbReference type="ChEBI" id="CHEBI:30616"/>
    </ligand>
</feature>
<reference evidence="11" key="1">
    <citation type="submission" date="2025-08" db="UniProtKB">
        <authorList>
            <consortium name="RefSeq"/>
        </authorList>
    </citation>
    <scope>IDENTIFICATION</scope>
    <source>
        <tissue evidence="11">Tentacle</tissue>
    </source>
</reference>
<dbReference type="Pfam" id="PF00069">
    <property type="entry name" value="Pkinase"/>
    <property type="match status" value="1"/>
</dbReference>
<evidence type="ECO:0000256" key="5">
    <source>
        <dbReference type="ARBA" id="ARBA00022777"/>
    </source>
</evidence>
<dbReference type="Proteomes" id="UP000515163">
    <property type="component" value="Unplaced"/>
</dbReference>
<evidence type="ECO:0000313" key="10">
    <source>
        <dbReference type="Proteomes" id="UP000515163"/>
    </source>
</evidence>
<protein>
    <submittedName>
        <fullName evidence="11">Mitogen-activated protein kinase 4-like</fullName>
    </submittedName>
</protein>
<evidence type="ECO:0000313" key="11">
    <source>
        <dbReference type="RefSeq" id="XP_031553758.1"/>
    </source>
</evidence>
<dbReference type="FunCoup" id="A0A6P8HFI9">
    <property type="interactions" value="2478"/>
</dbReference>
<keyword evidence="10" id="KW-1185">Reference proteome</keyword>
<dbReference type="FunFam" id="3.30.200.20:FF:000281">
    <property type="entry name" value="Mitogen-activated protein kinase 4"/>
    <property type="match status" value="1"/>
</dbReference>
<dbReference type="InterPro" id="IPR008271">
    <property type="entry name" value="Ser/Thr_kinase_AS"/>
</dbReference>
<dbReference type="InterPro" id="IPR017441">
    <property type="entry name" value="Protein_kinase_ATP_BS"/>
</dbReference>
<gene>
    <name evidence="11" type="primary">LOC116290793</name>
</gene>
<evidence type="ECO:0000256" key="6">
    <source>
        <dbReference type="ARBA" id="ARBA00022840"/>
    </source>
</evidence>
<dbReference type="Gene3D" id="3.30.200.20">
    <property type="entry name" value="Phosphorylase Kinase, domain 1"/>
    <property type="match status" value="1"/>
</dbReference>
<dbReference type="GeneID" id="116290793"/>
<dbReference type="OrthoDB" id="8806754at2759"/>
<dbReference type="AlphaFoldDB" id="A0A6P8HFI9"/>
<sequence>MSSSTSEEESIEFLRPYFTNLKLVGIGGSGAVYSAIDVKTDKRVALKRANLLDQLSCKGALRQISVYKRLQHENIVSLEKVVGPDGQTLDSSTNFKEFQYVFLVQELVDADLHRILQSNKTMSEDYIKLFIYQLLRGLKYVHSANVIHRDIKPSNILVDTETLLLKIGDFGLTRVVDPDYEHKGFLTHCPSTLWYRAPELILEPDSYSNAMDIWGVGCVFAELLLGKPLFEGRHEIEQVQMILDTVGTDDKEFFKINSDAPEELLKSITEGPNSSLASKLPDLDAKALDLLEKMLKFSPKNRITAEEALAHPYLQSYSLPSDEPISLQPLNIEDEVDDFPEDILKDMLYSECVSWQNSDEPKLKDSISETEDSSEHDILSLKDIMNDNEEPVIVDHIISGSACEMNISSFKLHPELSESFGVQNTKEARDTLAAAMKVSMTLDEDTSNRADTDEAKNFKSQQKAGITQVVETFLGREYQMNLGFSCKKTNAITGPFGLCYL</sequence>
<dbReference type="GO" id="GO:0005524">
    <property type="term" value="F:ATP binding"/>
    <property type="evidence" value="ECO:0007669"/>
    <property type="project" value="UniProtKB-UniRule"/>
</dbReference>
<accession>A0A6P8HFI9</accession>
<dbReference type="PANTHER" id="PTHR24055">
    <property type="entry name" value="MITOGEN-ACTIVATED PROTEIN KINASE"/>
    <property type="match status" value="1"/>
</dbReference>
<dbReference type="InParanoid" id="A0A6P8HFI9"/>
<organism evidence="10 11">
    <name type="scientific">Actinia tenebrosa</name>
    <name type="common">Australian red waratah sea anemone</name>
    <dbReference type="NCBI Taxonomy" id="6105"/>
    <lineage>
        <taxon>Eukaryota</taxon>
        <taxon>Metazoa</taxon>
        <taxon>Cnidaria</taxon>
        <taxon>Anthozoa</taxon>
        <taxon>Hexacorallia</taxon>
        <taxon>Actiniaria</taxon>
        <taxon>Actiniidae</taxon>
        <taxon>Actinia</taxon>
    </lineage>
</organism>
<evidence type="ECO:0000256" key="1">
    <source>
        <dbReference type="ARBA" id="ARBA00022527"/>
    </source>
</evidence>
<evidence type="ECO:0000256" key="4">
    <source>
        <dbReference type="ARBA" id="ARBA00022741"/>
    </source>
</evidence>
<keyword evidence="6 8" id="KW-0067">ATP-binding</keyword>
<dbReference type="PROSITE" id="PS50011">
    <property type="entry name" value="PROTEIN_KINASE_DOM"/>
    <property type="match status" value="1"/>
</dbReference>
<evidence type="ECO:0000256" key="7">
    <source>
        <dbReference type="ARBA" id="ARBA00023306"/>
    </source>
</evidence>
<evidence type="ECO:0000256" key="8">
    <source>
        <dbReference type="PROSITE-ProRule" id="PRU10141"/>
    </source>
</evidence>
<dbReference type="SUPFAM" id="SSF56112">
    <property type="entry name" value="Protein kinase-like (PK-like)"/>
    <property type="match status" value="1"/>
</dbReference>
<dbReference type="PROSITE" id="PS00108">
    <property type="entry name" value="PROTEIN_KINASE_ST"/>
    <property type="match status" value="1"/>
</dbReference>
<feature type="domain" description="Protein kinase" evidence="9">
    <location>
        <begin position="18"/>
        <end position="314"/>
    </location>
</feature>
<dbReference type="GO" id="GO:0004707">
    <property type="term" value="F:MAP kinase activity"/>
    <property type="evidence" value="ECO:0007669"/>
    <property type="project" value="InterPro"/>
</dbReference>
<keyword evidence="2" id="KW-0597">Phosphoprotein</keyword>
<dbReference type="Gene3D" id="1.10.510.10">
    <property type="entry name" value="Transferase(Phosphotransferase) domain 1"/>
    <property type="match status" value="1"/>
</dbReference>
<keyword evidence="4 8" id="KW-0547">Nucleotide-binding</keyword>
<dbReference type="InterPro" id="IPR008350">
    <property type="entry name" value="MAPK_ERK3/4"/>
</dbReference>
<dbReference type="InterPro" id="IPR000719">
    <property type="entry name" value="Prot_kinase_dom"/>
</dbReference>
<evidence type="ECO:0000256" key="2">
    <source>
        <dbReference type="ARBA" id="ARBA00022553"/>
    </source>
</evidence>
<dbReference type="SMART" id="SM00220">
    <property type="entry name" value="S_TKc"/>
    <property type="match status" value="1"/>
</dbReference>
<dbReference type="PRINTS" id="PR01771">
    <property type="entry name" value="ERK3ERK4MAPK"/>
</dbReference>
<keyword evidence="3" id="KW-0808">Transferase</keyword>
<dbReference type="FunFam" id="1.10.510.10:FF:000624">
    <property type="entry name" value="Mitogen-activated protein kinase"/>
    <property type="match status" value="1"/>
</dbReference>
<dbReference type="InterPro" id="IPR050117">
    <property type="entry name" value="MAPK"/>
</dbReference>
<dbReference type="KEGG" id="aten:116290793"/>
<proteinExistence type="predicted"/>
<keyword evidence="5" id="KW-0418">Kinase</keyword>
<dbReference type="InterPro" id="IPR011009">
    <property type="entry name" value="Kinase-like_dom_sf"/>
</dbReference>
<name>A0A6P8HFI9_ACTTE</name>
<evidence type="ECO:0000259" key="9">
    <source>
        <dbReference type="PROSITE" id="PS50011"/>
    </source>
</evidence>
<keyword evidence="1" id="KW-0723">Serine/threonine-protein kinase</keyword>
<dbReference type="PROSITE" id="PS00107">
    <property type="entry name" value="PROTEIN_KINASE_ATP"/>
    <property type="match status" value="1"/>
</dbReference>
<keyword evidence="7" id="KW-0131">Cell cycle</keyword>